<evidence type="ECO:0000313" key="4">
    <source>
        <dbReference type="Proteomes" id="UP001151760"/>
    </source>
</evidence>
<dbReference type="Pfam" id="PF25597">
    <property type="entry name" value="SH3_retrovirus"/>
    <property type="match status" value="1"/>
</dbReference>
<reference evidence="3" key="1">
    <citation type="journal article" date="2022" name="Int. J. Mol. Sci.">
        <title>Draft Genome of Tanacetum Coccineum: Genomic Comparison of Closely Related Tanacetum-Family Plants.</title>
        <authorList>
            <person name="Yamashiro T."/>
            <person name="Shiraishi A."/>
            <person name="Nakayama K."/>
            <person name="Satake H."/>
        </authorList>
    </citation>
    <scope>NUCLEOTIDE SEQUENCE</scope>
</reference>
<proteinExistence type="predicted"/>
<evidence type="ECO:0000259" key="2">
    <source>
        <dbReference type="Pfam" id="PF25597"/>
    </source>
</evidence>
<name>A0ABQ4ZBF9_9ASTR</name>
<comment type="caution">
    <text evidence="3">The sequence shown here is derived from an EMBL/GenBank/DDBJ whole genome shotgun (WGS) entry which is preliminary data.</text>
</comment>
<evidence type="ECO:0000313" key="3">
    <source>
        <dbReference type="EMBL" id="GJS87096.1"/>
    </source>
</evidence>
<keyword evidence="4" id="KW-1185">Reference proteome</keyword>
<accession>A0ABQ4ZBF9</accession>
<evidence type="ECO:0000256" key="1">
    <source>
        <dbReference type="SAM" id="MobiDB-lite"/>
    </source>
</evidence>
<organism evidence="3 4">
    <name type="scientific">Tanacetum coccineum</name>
    <dbReference type="NCBI Taxonomy" id="301880"/>
    <lineage>
        <taxon>Eukaryota</taxon>
        <taxon>Viridiplantae</taxon>
        <taxon>Streptophyta</taxon>
        <taxon>Embryophyta</taxon>
        <taxon>Tracheophyta</taxon>
        <taxon>Spermatophyta</taxon>
        <taxon>Magnoliopsida</taxon>
        <taxon>eudicotyledons</taxon>
        <taxon>Gunneridae</taxon>
        <taxon>Pentapetalae</taxon>
        <taxon>asterids</taxon>
        <taxon>campanulids</taxon>
        <taxon>Asterales</taxon>
        <taxon>Asteraceae</taxon>
        <taxon>Asteroideae</taxon>
        <taxon>Anthemideae</taxon>
        <taxon>Anthemidinae</taxon>
        <taxon>Tanacetum</taxon>
    </lineage>
</organism>
<gene>
    <name evidence="3" type="ORF">Tco_0769732</name>
</gene>
<dbReference type="PANTHER" id="PTHR42648:SF27">
    <property type="entry name" value="RNA-DIRECTED DNA POLYMERASE"/>
    <property type="match status" value="1"/>
</dbReference>
<feature type="domain" description="Retroviral polymerase SH3-like" evidence="2">
    <location>
        <begin position="297"/>
        <end position="347"/>
    </location>
</feature>
<dbReference type="EMBL" id="BQNB010011171">
    <property type="protein sequence ID" value="GJS87096.1"/>
    <property type="molecule type" value="Genomic_DNA"/>
</dbReference>
<dbReference type="PANTHER" id="PTHR42648">
    <property type="entry name" value="TRANSPOSASE, PUTATIVE-RELATED"/>
    <property type="match status" value="1"/>
</dbReference>
<dbReference type="InterPro" id="IPR057670">
    <property type="entry name" value="SH3_retrovirus"/>
</dbReference>
<protein>
    <submittedName>
        <fullName evidence="3">Retrotransposon protein, putative, ty1-copia subclass</fullName>
    </submittedName>
</protein>
<dbReference type="InterPro" id="IPR039537">
    <property type="entry name" value="Retrotran_Ty1/copia-like"/>
</dbReference>
<feature type="region of interest" description="Disordered" evidence="1">
    <location>
        <begin position="447"/>
        <end position="468"/>
    </location>
</feature>
<reference evidence="3" key="2">
    <citation type="submission" date="2022-01" db="EMBL/GenBank/DDBJ databases">
        <authorList>
            <person name="Yamashiro T."/>
            <person name="Shiraishi A."/>
            <person name="Satake H."/>
            <person name="Nakayama K."/>
        </authorList>
    </citation>
    <scope>NUCLEOTIDE SEQUENCE</scope>
</reference>
<dbReference type="Proteomes" id="UP001151760">
    <property type="component" value="Unassembled WGS sequence"/>
</dbReference>
<sequence length="468" mass="53752">MALPAQNLNNSAFRLMHEREKNFLIKFEKKLIVLEQPMTHAPTSAPNPPNGDLEEWNAQYDRHDEVACLMLAGVERFDFIQTFHACKEEEGKSVSSYVLKMKSYLKQLERLGYVLPQDINTIDELHALLIEYEKGLPKKAATPQVLAIQGVSKNNVFYFNAIPRDGIYEIDMLNLVPNVNSIYNVSNKRAKHNLDFTFMRHCRRAHISKKRIEKLQHDGFLKSTNDESFDQCISCLSSKMPRKPFPHQTDKATDLLRLLHTDVCGLLRHVSRQGASYIITFTDDFIRYGYGFEAPVKRDTPNKLQQRSIKCIFLGYPKETMGYYIYFPPENKIVVVMYAEFFEKNLISQEASGRVVEHEEIQYGDISPSKNTSEHHVMAESLEPQIDVAPMRRSERTHRAPDNLCLNVEVEEYSPGDLNEPTNYKAALSDPESGKWLDAMNAKMQSMKDNQVRRLVDLPPDAKTVGSK</sequence>